<proteinExistence type="predicted"/>
<dbReference type="EMBL" id="JACYTN010000043">
    <property type="protein sequence ID" value="MBD8501209.1"/>
    <property type="molecule type" value="Genomic_DNA"/>
</dbReference>
<dbReference type="SUPFAM" id="SSF55729">
    <property type="entry name" value="Acyl-CoA N-acyltransferases (Nat)"/>
    <property type="match status" value="1"/>
</dbReference>
<organism evidence="2 3">
    <name type="scientific">Paenibacillus arenosi</name>
    <dbReference type="NCBI Taxonomy" id="2774142"/>
    <lineage>
        <taxon>Bacteria</taxon>
        <taxon>Bacillati</taxon>
        <taxon>Bacillota</taxon>
        <taxon>Bacilli</taxon>
        <taxon>Bacillales</taxon>
        <taxon>Paenibacillaceae</taxon>
        <taxon>Paenibacillus</taxon>
    </lineage>
</organism>
<feature type="domain" description="N-acetyltransferase" evidence="1">
    <location>
        <begin position="5"/>
        <end position="135"/>
    </location>
</feature>
<name>A0ABR9B4H4_9BACL</name>
<comment type="caution">
    <text evidence="2">The sequence shown here is derived from an EMBL/GenBank/DDBJ whole genome shotgun (WGS) entry which is preliminary data.</text>
</comment>
<accession>A0ABR9B4H4</accession>
<dbReference type="InterPro" id="IPR039143">
    <property type="entry name" value="GNPNAT1-like"/>
</dbReference>
<evidence type="ECO:0000313" key="3">
    <source>
        <dbReference type="Proteomes" id="UP000634529"/>
    </source>
</evidence>
<dbReference type="PANTHER" id="PTHR13355">
    <property type="entry name" value="GLUCOSAMINE 6-PHOSPHATE N-ACETYLTRANSFERASE"/>
    <property type="match status" value="1"/>
</dbReference>
<reference evidence="2 3" key="1">
    <citation type="submission" date="2020-09" db="EMBL/GenBank/DDBJ databases">
        <title>Paenibacillus sp. CAU 1523 isolated from sand of Haeundae Beach.</title>
        <authorList>
            <person name="Kim W."/>
        </authorList>
    </citation>
    <scope>NUCLEOTIDE SEQUENCE [LARGE SCALE GENOMIC DNA]</scope>
    <source>
        <strain evidence="2 3">CAU 1523</strain>
    </source>
</reference>
<dbReference type="Pfam" id="PF00583">
    <property type="entry name" value="Acetyltransf_1"/>
    <property type="match status" value="1"/>
</dbReference>
<dbReference type="Gene3D" id="3.40.630.30">
    <property type="match status" value="1"/>
</dbReference>
<dbReference type="InterPro" id="IPR016181">
    <property type="entry name" value="Acyl_CoA_acyltransferase"/>
</dbReference>
<dbReference type="PROSITE" id="PS51186">
    <property type="entry name" value="GNAT"/>
    <property type="match status" value="1"/>
</dbReference>
<evidence type="ECO:0000259" key="1">
    <source>
        <dbReference type="PROSITE" id="PS51186"/>
    </source>
</evidence>
<dbReference type="PANTHER" id="PTHR13355:SF23">
    <property type="entry name" value="FAMILY N-ACETYLTRANSFERASE, PUTATIVE (AFU_ORTHOLOGUE AFUA_3G00870)-RELATED"/>
    <property type="match status" value="1"/>
</dbReference>
<sequence>MGKDIHYSIEPPGNFQDLVDLYEELGWNTLHLSKDELQQMCSGSWYSVYAYDNQQVVGMGRVISDGVITGVLCGICALPGYQSMGIGKEIVKRLTQHCVEHRVIPQLMCSDSLIPYYESLGFKKFTAGMMIRIDR</sequence>
<evidence type="ECO:0000313" key="2">
    <source>
        <dbReference type="EMBL" id="MBD8501209.1"/>
    </source>
</evidence>
<protein>
    <submittedName>
        <fullName evidence="2">GNAT family N-acetyltransferase</fullName>
    </submittedName>
</protein>
<gene>
    <name evidence="2" type="ORF">IFO66_23325</name>
</gene>
<dbReference type="RefSeq" id="WP_192027412.1">
    <property type="nucleotide sequence ID" value="NZ_JACYTN010000043.1"/>
</dbReference>
<dbReference type="InterPro" id="IPR000182">
    <property type="entry name" value="GNAT_dom"/>
</dbReference>
<dbReference type="CDD" id="cd04301">
    <property type="entry name" value="NAT_SF"/>
    <property type="match status" value="1"/>
</dbReference>
<dbReference type="Proteomes" id="UP000634529">
    <property type="component" value="Unassembled WGS sequence"/>
</dbReference>
<keyword evidence="3" id="KW-1185">Reference proteome</keyword>